<dbReference type="Gene3D" id="3.30.70.1820">
    <property type="entry name" value="L1 transposable element, RRM domain"/>
    <property type="match status" value="1"/>
</dbReference>
<feature type="coiled-coil region" evidence="1">
    <location>
        <begin position="55"/>
        <end position="103"/>
    </location>
</feature>
<organism evidence="3 4">
    <name type="scientific">Porites lobata</name>
    <dbReference type="NCBI Taxonomy" id="104759"/>
    <lineage>
        <taxon>Eukaryota</taxon>
        <taxon>Metazoa</taxon>
        <taxon>Cnidaria</taxon>
        <taxon>Anthozoa</taxon>
        <taxon>Hexacorallia</taxon>
        <taxon>Scleractinia</taxon>
        <taxon>Fungiina</taxon>
        <taxon>Poritidae</taxon>
        <taxon>Porites</taxon>
    </lineage>
</organism>
<evidence type="ECO:0000313" key="4">
    <source>
        <dbReference type="Proteomes" id="UP001159405"/>
    </source>
</evidence>
<keyword evidence="4" id="KW-1185">Reference proteome</keyword>
<protein>
    <recommendedName>
        <fullName evidence="5">Endonuclease/exonuclease/phosphatase domain-containing protein</fullName>
    </recommendedName>
</protein>
<sequence>MGKDKADKNPSKRLRENGSQTDEDDEHVGVGGVMSARLEEMNTKLDQVLTACGEIALLKDEIRKLRDEVKNLKQSLQSAEEEIESLQESQKETSAQVKENNEDIDFLFEDIGALRRRNIKLEAYTRRENVRIFNVGEEEDENTEELVRSVFVANLKIPADKVNDIRFERVHRISTDNSSLRAPSYPKPIIARFSHYQDKEYVRSFYKNLKGTNIGFSDDFPKEIEEIHRKLYPVLKKAKQDKQKAFFNFEKLIINGQIYRGKETKDLPYYYKVSGKFYKNLHRVLQTEDLDCEENIIIGGDFNCPLDPKLDKKEKWLLIILNVYKMNWTLSTSGELKIRNLEVTLGAKNLHQFSVV</sequence>
<evidence type="ECO:0000313" key="3">
    <source>
        <dbReference type="EMBL" id="CAH3120873.1"/>
    </source>
</evidence>
<evidence type="ECO:0008006" key="5">
    <source>
        <dbReference type="Google" id="ProtNLM"/>
    </source>
</evidence>
<dbReference type="Gene3D" id="1.20.5.340">
    <property type="match status" value="1"/>
</dbReference>
<dbReference type="Proteomes" id="UP001159405">
    <property type="component" value="Unassembled WGS sequence"/>
</dbReference>
<proteinExistence type="predicted"/>
<feature type="region of interest" description="Disordered" evidence="2">
    <location>
        <begin position="1"/>
        <end position="29"/>
    </location>
</feature>
<dbReference type="EMBL" id="CALNXK010000035">
    <property type="protein sequence ID" value="CAH3120873.1"/>
    <property type="molecule type" value="Genomic_DNA"/>
</dbReference>
<gene>
    <name evidence="3" type="ORF">PLOB_00028327</name>
</gene>
<keyword evidence="1" id="KW-0175">Coiled coil</keyword>
<evidence type="ECO:0000256" key="2">
    <source>
        <dbReference type="SAM" id="MobiDB-lite"/>
    </source>
</evidence>
<feature type="compositionally biased region" description="Basic and acidic residues" evidence="2">
    <location>
        <begin position="1"/>
        <end position="16"/>
    </location>
</feature>
<dbReference type="PANTHER" id="PTHR11505">
    <property type="entry name" value="L1 TRANSPOSABLE ELEMENT-RELATED"/>
    <property type="match status" value="1"/>
</dbReference>
<comment type="caution">
    <text evidence="3">The sequence shown here is derived from an EMBL/GenBank/DDBJ whole genome shotgun (WGS) entry which is preliminary data.</text>
</comment>
<evidence type="ECO:0000256" key="1">
    <source>
        <dbReference type="SAM" id="Coils"/>
    </source>
</evidence>
<reference evidence="3 4" key="1">
    <citation type="submission" date="2022-05" db="EMBL/GenBank/DDBJ databases">
        <authorList>
            <consortium name="Genoscope - CEA"/>
            <person name="William W."/>
        </authorList>
    </citation>
    <scope>NUCLEOTIDE SEQUENCE [LARGE SCALE GENOMIC DNA]</scope>
</reference>
<dbReference type="InterPro" id="IPR004244">
    <property type="entry name" value="Transposase_22"/>
</dbReference>
<name>A0ABN8NST8_9CNID</name>
<accession>A0ABN8NST8</accession>